<dbReference type="InterPro" id="IPR036460">
    <property type="entry name" value="Cu_amine_oxidase_C_sf"/>
</dbReference>
<organism evidence="11 12">
    <name type="scientific">Paludisphaera mucosa</name>
    <dbReference type="NCBI Taxonomy" id="3030827"/>
    <lineage>
        <taxon>Bacteria</taxon>
        <taxon>Pseudomonadati</taxon>
        <taxon>Planctomycetota</taxon>
        <taxon>Planctomycetia</taxon>
        <taxon>Isosphaerales</taxon>
        <taxon>Isosphaeraceae</taxon>
        <taxon>Paludisphaera</taxon>
    </lineage>
</organism>
<feature type="domain" description="AGAO-like N2" evidence="10">
    <location>
        <begin position="46"/>
        <end position="117"/>
    </location>
</feature>
<keyword evidence="12" id="KW-1185">Reference proteome</keyword>
<sequence length="660" mass="72477">MPGSRIVVATLIALALLGPAARTGAQAPVAQAEVAVRHPLDPLGPEEIELAVATIREARKLPEGVRFVSVALNEPEKAKVLHPTPGAAVPREARVVLLDRATGRGYEALVDLSARSVPRYEALPEGVQPPVLLEEFGECEETAKKSPAFREALKKRGIEDMSLVMVDAWSAGHYGGEPPEDRGRRYVRALTWVKASATDNGYAHPVEGLMTIIDLNRKEVVRVEDLGVVPVPAGPGNWGRADVAKVRADLKPLEVVQADGPSFEVRGREVRWQKWTFRVGFTPREGLVLHTVAYDGRPVLYRGSIAEMVVPYGDPKESAYRKNVFDLGEYGVGILANSLALGCDCLGTIRYFDGCFADNHGRPVVIKNAVCLHEEDVGLLWKHTDWRTAQSEVRRARRLAVSMIANVGNYDYGFYWYFHQDGSIQMEMKLTGIVNTQALKPGETPKHGTEVAPRLNAPNHQHFFNARLDLDVDGEANAAQEVNVRSDPEGPENPHGNAFYAETTALETESAARRDADPASARFWRVVNASKTNALGGPVGYRLCPGETLRPFARPSFAVLKRAQFLTHNLWVTPYRADERYPAGEYPNQNPEDAGLGAWTKADRGLAKADVVLWYNFGQTHIPRVEDWPVMPSASVGFALKPDGFFDANPALDVAPTALR</sequence>
<dbReference type="EMBL" id="JARRAG010000002">
    <property type="protein sequence ID" value="MDG3004867.1"/>
    <property type="molecule type" value="Genomic_DNA"/>
</dbReference>
<evidence type="ECO:0000256" key="5">
    <source>
        <dbReference type="ARBA" id="ARBA00023008"/>
    </source>
</evidence>
<evidence type="ECO:0000256" key="4">
    <source>
        <dbReference type="ARBA" id="ARBA00023002"/>
    </source>
</evidence>
<dbReference type="Gene3D" id="3.10.450.40">
    <property type="match status" value="2"/>
</dbReference>
<comment type="caution">
    <text evidence="11">The sequence shown here is derived from an EMBL/GenBank/DDBJ whole genome shotgun (WGS) entry which is preliminary data.</text>
</comment>
<dbReference type="Gene3D" id="2.70.98.20">
    <property type="entry name" value="Copper amine oxidase, catalytic domain"/>
    <property type="match status" value="1"/>
</dbReference>
<dbReference type="PANTHER" id="PTHR10638">
    <property type="entry name" value="COPPER AMINE OXIDASE"/>
    <property type="match status" value="1"/>
</dbReference>
<dbReference type="NCBIfam" id="NF008559">
    <property type="entry name" value="PRK11504.1"/>
    <property type="match status" value="1"/>
</dbReference>
<evidence type="ECO:0000259" key="9">
    <source>
        <dbReference type="Pfam" id="PF02728"/>
    </source>
</evidence>
<feature type="signal peptide" evidence="7">
    <location>
        <begin position="1"/>
        <end position="20"/>
    </location>
</feature>
<dbReference type="Proteomes" id="UP001216907">
    <property type="component" value="Unassembled WGS sequence"/>
</dbReference>
<accession>A0ABT6FB97</accession>
<keyword evidence="7" id="KW-0732">Signal</keyword>
<feature type="domain" description="Copper amine oxidase catalytic" evidence="8">
    <location>
        <begin position="254"/>
        <end position="652"/>
    </location>
</feature>
<dbReference type="PANTHER" id="PTHR10638:SF41">
    <property type="entry name" value="AMINE OXIDASE"/>
    <property type="match status" value="1"/>
</dbReference>
<reference evidence="11 12" key="1">
    <citation type="submission" date="2023-03" db="EMBL/GenBank/DDBJ databases">
        <title>Paludisphaera mucosa sp. nov. a novel planctomycete from northern fen.</title>
        <authorList>
            <person name="Ivanova A."/>
        </authorList>
    </citation>
    <scope>NUCLEOTIDE SEQUENCE [LARGE SCALE GENOMIC DNA]</scope>
    <source>
        <strain evidence="11 12">Pla2</strain>
    </source>
</reference>
<evidence type="ECO:0000259" key="8">
    <source>
        <dbReference type="Pfam" id="PF01179"/>
    </source>
</evidence>
<dbReference type="Pfam" id="PF01179">
    <property type="entry name" value="Cu_amine_oxid"/>
    <property type="match status" value="1"/>
</dbReference>
<dbReference type="InterPro" id="IPR015802">
    <property type="entry name" value="Cu_amine_oxidase_N3"/>
</dbReference>
<name>A0ABT6FB97_9BACT</name>
<dbReference type="EC" id="1.4.3.-" evidence="6"/>
<keyword evidence="4 6" id="KW-0560">Oxidoreductase</keyword>
<gene>
    <name evidence="11" type="ORF">PZE19_13860</name>
</gene>
<evidence type="ECO:0000256" key="3">
    <source>
        <dbReference type="ARBA" id="ARBA00022772"/>
    </source>
</evidence>
<dbReference type="RefSeq" id="WP_277861218.1">
    <property type="nucleotide sequence ID" value="NZ_JARRAG010000002.1"/>
</dbReference>
<comment type="similarity">
    <text evidence="1 6">Belongs to the copper/topaquinone oxidase family.</text>
</comment>
<dbReference type="InterPro" id="IPR015798">
    <property type="entry name" value="Cu_amine_oxidase_C"/>
</dbReference>
<comment type="cofactor">
    <cofactor evidence="6">
        <name>Cu cation</name>
        <dbReference type="ChEBI" id="CHEBI:23378"/>
    </cofactor>
    <text evidence="6">Contains 1 topaquinone per subunit.</text>
</comment>
<evidence type="ECO:0000256" key="2">
    <source>
        <dbReference type="ARBA" id="ARBA00022723"/>
    </source>
</evidence>
<dbReference type="Pfam" id="PF21994">
    <property type="entry name" value="AGAO-like_N2"/>
    <property type="match status" value="1"/>
</dbReference>
<dbReference type="InterPro" id="IPR016182">
    <property type="entry name" value="Cu_amine_oxidase_N-reg"/>
</dbReference>
<evidence type="ECO:0000256" key="1">
    <source>
        <dbReference type="ARBA" id="ARBA00007983"/>
    </source>
</evidence>
<dbReference type="Pfam" id="PF02728">
    <property type="entry name" value="Cu_amine_oxidN3"/>
    <property type="match status" value="1"/>
</dbReference>
<dbReference type="SUPFAM" id="SSF54416">
    <property type="entry name" value="Amine oxidase N-terminal region"/>
    <property type="match status" value="2"/>
</dbReference>
<feature type="chain" id="PRO_5047295302" description="Amine oxidase" evidence="7">
    <location>
        <begin position="21"/>
        <end position="660"/>
    </location>
</feature>
<comment type="PTM">
    <text evidence="6">Topaquinone (TPQ) is generated by copper-dependent autoxidation of a specific tyrosyl residue.</text>
</comment>
<keyword evidence="5 6" id="KW-0186">Copper</keyword>
<evidence type="ECO:0000256" key="7">
    <source>
        <dbReference type="SAM" id="SignalP"/>
    </source>
</evidence>
<dbReference type="InterPro" id="IPR054157">
    <property type="entry name" value="AGAO-like_N2"/>
</dbReference>
<keyword evidence="2 6" id="KW-0479">Metal-binding</keyword>
<dbReference type="InterPro" id="IPR000269">
    <property type="entry name" value="Cu_amine_oxidase"/>
</dbReference>
<feature type="domain" description="Copper amine oxidase N3-terminal" evidence="9">
    <location>
        <begin position="129"/>
        <end position="231"/>
    </location>
</feature>
<evidence type="ECO:0000256" key="6">
    <source>
        <dbReference type="RuleBase" id="RU000672"/>
    </source>
</evidence>
<evidence type="ECO:0000259" key="10">
    <source>
        <dbReference type="Pfam" id="PF21994"/>
    </source>
</evidence>
<dbReference type="SUPFAM" id="SSF49998">
    <property type="entry name" value="Amine oxidase catalytic domain"/>
    <property type="match status" value="1"/>
</dbReference>
<proteinExistence type="inferred from homology"/>
<protein>
    <recommendedName>
        <fullName evidence="6">Amine oxidase</fullName>
        <ecNumber evidence="6">1.4.3.-</ecNumber>
    </recommendedName>
</protein>
<evidence type="ECO:0000313" key="12">
    <source>
        <dbReference type="Proteomes" id="UP001216907"/>
    </source>
</evidence>
<evidence type="ECO:0000313" key="11">
    <source>
        <dbReference type="EMBL" id="MDG3004867.1"/>
    </source>
</evidence>
<keyword evidence="3 6" id="KW-0801">TPQ</keyword>